<name>A0A0Q3H3H2_BRADI</name>
<dbReference type="EnsemblPlants" id="KQK17423">
    <property type="protein sequence ID" value="KQK17423"/>
    <property type="gene ID" value="BRADI_1g34375v3"/>
</dbReference>
<organism evidence="2">
    <name type="scientific">Brachypodium distachyon</name>
    <name type="common">Purple false brome</name>
    <name type="synonym">Trachynia distachya</name>
    <dbReference type="NCBI Taxonomy" id="15368"/>
    <lineage>
        <taxon>Eukaryota</taxon>
        <taxon>Viridiplantae</taxon>
        <taxon>Streptophyta</taxon>
        <taxon>Embryophyta</taxon>
        <taxon>Tracheophyta</taxon>
        <taxon>Spermatophyta</taxon>
        <taxon>Magnoliopsida</taxon>
        <taxon>Liliopsida</taxon>
        <taxon>Poales</taxon>
        <taxon>Poaceae</taxon>
        <taxon>BOP clade</taxon>
        <taxon>Pooideae</taxon>
        <taxon>Stipodae</taxon>
        <taxon>Brachypodieae</taxon>
        <taxon>Brachypodium</taxon>
    </lineage>
</organism>
<gene>
    <name evidence="2" type="ORF">BRADI_1g34375v3</name>
</gene>
<evidence type="ECO:0000313" key="2">
    <source>
        <dbReference type="EMBL" id="KQK17423.1"/>
    </source>
</evidence>
<accession>A0A0Q3H3H2</accession>
<dbReference type="AlphaFoldDB" id="A0A0Q3H3H2"/>
<reference evidence="2 3" key="1">
    <citation type="journal article" date="2010" name="Nature">
        <title>Genome sequencing and analysis of the model grass Brachypodium distachyon.</title>
        <authorList>
            <consortium name="International Brachypodium Initiative"/>
        </authorList>
    </citation>
    <scope>NUCLEOTIDE SEQUENCE [LARGE SCALE GENOMIC DNA]</scope>
    <source>
        <strain evidence="2 3">Bd21</strain>
    </source>
</reference>
<sequence length="218" mass="24658">MSWTSGSSTRSMLYEDQRERDGIDPCRRESGGGERETCLLHRCCHQASSSSPSSSLSTAPPSPSLSRAAPLRLPFARPSTPLLRKTCHEPREVARVWTLRIARFGSVKPFFLNPLPYDEFWYLFKTLAFGSDDPAQHPHLVRIAEEFAEELQSGGSLIAANAYADVLRRNLNVQFWLCVLNRQRRVIQKNLSVHGVPPNLRFHQGHSIDITDFALQMI</sequence>
<evidence type="ECO:0000313" key="3">
    <source>
        <dbReference type="EnsemblPlants" id="KQK17423"/>
    </source>
</evidence>
<keyword evidence="4" id="KW-1185">Reference proteome</keyword>
<dbReference type="EMBL" id="CM000880">
    <property type="protein sequence ID" value="KQK17423.1"/>
    <property type="molecule type" value="Genomic_DNA"/>
</dbReference>
<reference evidence="3" key="3">
    <citation type="submission" date="2018-08" db="UniProtKB">
        <authorList>
            <consortium name="EnsemblPlants"/>
        </authorList>
    </citation>
    <scope>IDENTIFICATION</scope>
    <source>
        <strain evidence="3">cv. Bd21</strain>
    </source>
</reference>
<feature type="region of interest" description="Disordered" evidence="1">
    <location>
        <begin position="48"/>
        <end position="70"/>
    </location>
</feature>
<evidence type="ECO:0000256" key="1">
    <source>
        <dbReference type="SAM" id="MobiDB-lite"/>
    </source>
</evidence>
<dbReference type="PANTHER" id="PTHR33377">
    <property type="entry name" value="OS10G0134700 PROTEIN-RELATED"/>
    <property type="match status" value="1"/>
</dbReference>
<dbReference type="Proteomes" id="UP000008810">
    <property type="component" value="Chromosome 1"/>
</dbReference>
<feature type="compositionally biased region" description="Basic and acidic residues" evidence="1">
    <location>
        <begin position="13"/>
        <end position="33"/>
    </location>
</feature>
<feature type="compositionally biased region" description="Polar residues" evidence="1">
    <location>
        <begin position="1"/>
        <end position="11"/>
    </location>
</feature>
<evidence type="ECO:0000313" key="4">
    <source>
        <dbReference type="Proteomes" id="UP000008810"/>
    </source>
</evidence>
<protein>
    <submittedName>
        <fullName evidence="2 3">Uncharacterized protein</fullName>
    </submittedName>
</protein>
<feature type="region of interest" description="Disordered" evidence="1">
    <location>
        <begin position="1"/>
        <end position="33"/>
    </location>
</feature>
<dbReference type="Gramene" id="KQK17423">
    <property type="protein sequence ID" value="KQK17423"/>
    <property type="gene ID" value="BRADI_1g34375v3"/>
</dbReference>
<proteinExistence type="predicted"/>
<dbReference type="InParanoid" id="A0A0Q3H3H2"/>
<reference evidence="2" key="2">
    <citation type="submission" date="2017-06" db="EMBL/GenBank/DDBJ databases">
        <title>WGS assembly of Brachypodium distachyon.</title>
        <authorList>
            <consortium name="The International Brachypodium Initiative"/>
            <person name="Lucas S."/>
            <person name="Harmon-Smith M."/>
            <person name="Lail K."/>
            <person name="Tice H."/>
            <person name="Grimwood J."/>
            <person name="Bruce D."/>
            <person name="Barry K."/>
            <person name="Shu S."/>
            <person name="Lindquist E."/>
            <person name="Wang M."/>
            <person name="Pitluck S."/>
            <person name="Vogel J.P."/>
            <person name="Garvin D.F."/>
            <person name="Mockler T.C."/>
            <person name="Schmutz J."/>
            <person name="Rokhsar D."/>
            <person name="Bevan M.W."/>
        </authorList>
    </citation>
    <scope>NUCLEOTIDE SEQUENCE</scope>
    <source>
        <strain evidence="2">Bd21</strain>
    </source>
</reference>
<dbReference type="PANTHER" id="PTHR33377:SF16">
    <property type="entry name" value="RX N-TERMINAL DOMAIN-CONTAINING PROTEIN"/>
    <property type="match status" value="1"/>
</dbReference>